<evidence type="ECO:0000313" key="2">
    <source>
        <dbReference type="EMBL" id="SMS13450.1"/>
    </source>
</evidence>
<evidence type="ECO:0000313" key="3">
    <source>
        <dbReference type="Proteomes" id="UP000195412"/>
    </source>
</evidence>
<proteinExistence type="predicted"/>
<dbReference type="KEGG" id="lzy:LZ3411_0400"/>
<feature type="transmembrane region" description="Helical" evidence="1">
    <location>
        <begin position="180"/>
        <end position="199"/>
    </location>
</feature>
<organism evidence="2 3">
    <name type="scientific">Levilactobacillus zymae</name>
    <dbReference type="NCBI Taxonomy" id="267363"/>
    <lineage>
        <taxon>Bacteria</taxon>
        <taxon>Bacillati</taxon>
        <taxon>Bacillota</taxon>
        <taxon>Bacilli</taxon>
        <taxon>Lactobacillales</taxon>
        <taxon>Lactobacillaceae</taxon>
        <taxon>Levilactobacillus</taxon>
    </lineage>
</organism>
<dbReference type="AlphaFoldDB" id="A0A1Y6JUF4"/>
<feature type="transmembrane region" description="Helical" evidence="1">
    <location>
        <begin position="153"/>
        <end position="173"/>
    </location>
</feature>
<evidence type="ECO:0000256" key="1">
    <source>
        <dbReference type="SAM" id="Phobius"/>
    </source>
</evidence>
<reference evidence="3" key="1">
    <citation type="submission" date="2017-05" db="EMBL/GenBank/DDBJ databases">
        <authorList>
            <person name="Papadimitriou K."/>
        </authorList>
    </citation>
    <scope>NUCLEOTIDE SEQUENCE [LARGE SCALE GENOMIC DNA]</scope>
    <source>
        <strain evidence="3">ACA-DC 3411</strain>
    </source>
</reference>
<feature type="transmembrane region" description="Helical" evidence="1">
    <location>
        <begin position="16"/>
        <end position="34"/>
    </location>
</feature>
<dbReference type="RefSeq" id="WP_087741502.1">
    <property type="nucleotide sequence ID" value="NZ_LT854705.1"/>
</dbReference>
<feature type="transmembrane region" description="Helical" evidence="1">
    <location>
        <begin position="275"/>
        <end position="293"/>
    </location>
</feature>
<evidence type="ECO:0008006" key="4">
    <source>
        <dbReference type="Google" id="ProtNLM"/>
    </source>
</evidence>
<sequence>MTKNLSRLLWRRYRQWFWALLGISVLAGIAIALMDTESWSHHSSVLFSDQIDQWLVYQNSKYGSVSLFSYWFVFIAWLSGLLLMMQDLKGNFNQFLFASGYPRQRIYWTKLGMALTGLVAIDVVTALVQYLIYWLKLPHGMSFNLALPGFLTTWLSGLVLALVMFAICWFAALIVGQSGALVITVCGFTLSLVGLNTFFQGKTILMATRDVEWLAMGLWLLAAVVLLVWGSFLFSRLSLEHDGEYLMFPRLRIPLYLVFVAYITFIFSINSGEWQPTVISFTVAAIFGYLWLWRPQLIEKWHQRRGN</sequence>
<dbReference type="Proteomes" id="UP000195412">
    <property type="component" value="Chromosome I"/>
</dbReference>
<keyword evidence="1" id="KW-1133">Transmembrane helix</keyword>
<feature type="transmembrane region" description="Helical" evidence="1">
    <location>
        <begin position="67"/>
        <end position="85"/>
    </location>
</feature>
<accession>A0A1Y6JUF4</accession>
<name>A0A1Y6JUF4_9LACO</name>
<feature type="transmembrane region" description="Helical" evidence="1">
    <location>
        <begin position="251"/>
        <end position="269"/>
    </location>
</feature>
<gene>
    <name evidence="2" type="ORF">LZ3411_0400</name>
</gene>
<keyword evidence="1" id="KW-0472">Membrane</keyword>
<protein>
    <recommendedName>
        <fullName evidence="4">ABC transporter permease</fullName>
    </recommendedName>
</protein>
<keyword evidence="1" id="KW-0812">Transmembrane</keyword>
<feature type="transmembrane region" description="Helical" evidence="1">
    <location>
        <begin position="219"/>
        <end position="239"/>
    </location>
</feature>
<feature type="transmembrane region" description="Helical" evidence="1">
    <location>
        <begin position="106"/>
        <end position="133"/>
    </location>
</feature>
<dbReference type="EMBL" id="LT854705">
    <property type="protein sequence ID" value="SMS13450.1"/>
    <property type="molecule type" value="Genomic_DNA"/>
</dbReference>